<organism evidence="1 2">
    <name type="scientific">Enterovibrio qingdaonensis</name>
    <dbReference type="NCBI Taxonomy" id="2899818"/>
    <lineage>
        <taxon>Bacteria</taxon>
        <taxon>Pseudomonadati</taxon>
        <taxon>Pseudomonadota</taxon>
        <taxon>Gammaproteobacteria</taxon>
        <taxon>Vibrionales</taxon>
        <taxon>Vibrionaceae</taxon>
        <taxon>Enterovibrio</taxon>
    </lineage>
</organism>
<protein>
    <submittedName>
        <fullName evidence="1">DUF3549 family protein</fullName>
    </submittedName>
</protein>
<gene>
    <name evidence="1" type="ORF">LRP49_21560</name>
</gene>
<dbReference type="InterPro" id="IPR021936">
    <property type="entry name" value="DUF3549"/>
</dbReference>
<dbReference type="RefSeq" id="WP_274144873.1">
    <property type="nucleotide sequence ID" value="NZ_JAJUBB010000023.1"/>
</dbReference>
<comment type="caution">
    <text evidence="1">The sequence shown here is derived from an EMBL/GenBank/DDBJ whole genome shotgun (WGS) entry which is preliminary data.</text>
</comment>
<dbReference type="Proteomes" id="UP001149821">
    <property type="component" value="Unassembled WGS sequence"/>
</dbReference>
<dbReference type="Pfam" id="PF12069">
    <property type="entry name" value="DUF3549"/>
    <property type="match status" value="1"/>
</dbReference>
<dbReference type="EMBL" id="JAJUBB010000023">
    <property type="protein sequence ID" value="MDD1783770.1"/>
    <property type="molecule type" value="Genomic_DNA"/>
</dbReference>
<evidence type="ECO:0000313" key="2">
    <source>
        <dbReference type="Proteomes" id="UP001149821"/>
    </source>
</evidence>
<sequence>MENSLSLHAIFEQAKCDYVVYDLSRRVTEVNQRDFVAIEENRVAYPYPIQQHAQFGIAFWPEGQSPWVWFLKMPLDERGLLKQAALGDFIQYVAQAMGASLDKTPTDEEKEKLANNPYTYNPQDDKKAMFHAFLTAKLGQPASQYYDHTQHYLSGELNWSEWQGVGLQGIADICARMNDHNNTTRVRKSLKHMPETPRYALLGCLEHCDIPSSIADRLEDEMKAMLSSQDVDLFMLTAYLRALSGADLARLQSMVSLVLEETALQHKEMLIAIAGRCWTALNDDALLDRFLIAVADQKDQMFFQQMVADLVMIPSLRPQVLSLLHGSASTALMDAVKQLQQSVRQS</sequence>
<accession>A0ABT5QS16</accession>
<evidence type="ECO:0000313" key="1">
    <source>
        <dbReference type="EMBL" id="MDD1783770.1"/>
    </source>
</evidence>
<name>A0ABT5QS16_9GAMM</name>
<keyword evidence="2" id="KW-1185">Reference proteome</keyword>
<proteinExistence type="predicted"/>
<reference evidence="1" key="1">
    <citation type="submission" date="2021-12" db="EMBL/GenBank/DDBJ databases">
        <title>Enterovibrio ZSDZ35 sp. nov. and Enterovibrio ZSDZ42 sp. nov., isolated from coastal seawater in Qingdao.</title>
        <authorList>
            <person name="Zhang P."/>
        </authorList>
    </citation>
    <scope>NUCLEOTIDE SEQUENCE</scope>
    <source>
        <strain evidence="1">ZSDZ35</strain>
    </source>
</reference>